<dbReference type="GO" id="GO:0006396">
    <property type="term" value="P:RNA processing"/>
    <property type="evidence" value="ECO:0007669"/>
    <property type="project" value="InterPro"/>
</dbReference>
<dbReference type="Gene3D" id="3.30.1330.30">
    <property type="match status" value="1"/>
</dbReference>
<gene>
    <name evidence="5" type="ORF">EDC16_11341</name>
    <name evidence="6" type="ORF">FHQ21_07610</name>
</gene>
<evidence type="ECO:0000259" key="4">
    <source>
        <dbReference type="SMART" id="SM00967"/>
    </source>
</evidence>
<dbReference type="EMBL" id="VDGV01000063">
    <property type="protein sequence ID" value="TNG91448.1"/>
    <property type="molecule type" value="Genomic_DNA"/>
</dbReference>
<protein>
    <submittedName>
        <fullName evidence="5">TrmH RNA methyltransferase</fullName>
    </submittedName>
    <submittedName>
        <fullName evidence="6">rRNA methyltransferase</fullName>
    </submittedName>
</protein>
<dbReference type="InterPro" id="IPR029028">
    <property type="entry name" value="Alpha/beta_knot_MTases"/>
</dbReference>
<feature type="domain" description="RNA 2-O ribose methyltransferase substrate binding" evidence="4">
    <location>
        <begin position="178"/>
        <end position="253"/>
    </location>
</feature>
<dbReference type="GO" id="GO:0005829">
    <property type="term" value="C:cytosol"/>
    <property type="evidence" value="ECO:0007669"/>
    <property type="project" value="TreeGrafter"/>
</dbReference>
<dbReference type="Proteomes" id="UP000294619">
    <property type="component" value="Unassembled WGS sequence"/>
</dbReference>
<dbReference type="Pfam" id="PF00588">
    <property type="entry name" value="SpoU_methylase"/>
    <property type="match status" value="1"/>
</dbReference>
<dbReference type="InterPro" id="IPR013123">
    <property type="entry name" value="SpoU_subst-bd"/>
</dbReference>
<proteinExistence type="predicted"/>
<dbReference type="RefSeq" id="WP_132967982.1">
    <property type="nucleotide sequence ID" value="NZ_LEKL01000011.1"/>
</dbReference>
<dbReference type="SUPFAM" id="SSF75217">
    <property type="entry name" value="alpha/beta knot"/>
    <property type="match status" value="1"/>
</dbReference>
<dbReference type="GO" id="GO:0008173">
    <property type="term" value="F:RNA methyltransferase activity"/>
    <property type="evidence" value="ECO:0007669"/>
    <property type="project" value="InterPro"/>
</dbReference>
<dbReference type="InterPro" id="IPR029026">
    <property type="entry name" value="tRNA_m1G_MTases_N"/>
</dbReference>
<evidence type="ECO:0000256" key="2">
    <source>
        <dbReference type="ARBA" id="ARBA00022679"/>
    </source>
</evidence>
<dbReference type="PANTHER" id="PTHR46429:SF2">
    <property type="entry name" value="TRNA_RRNA METHYLTRANSFERASE"/>
    <property type="match status" value="1"/>
</dbReference>
<comment type="caution">
    <text evidence="5">The sequence shown here is derived from an EMBL/GenBank/DDBJ whole genome shotgun (WGS) entry which is preliminary data.</text>
</comment>
<dbReference type="Gene3D" id="3.40.1280.10">
    <property type="match status" value="1"/>
</dbReference>
<dbReference type="InterPro" id="IPR004441">
    <property type="entry name" value="rRNA_MeTrfase_TrmH"/>
</dbReference>
<accession>A0A4R3XX78</accession>
<keyword evidence="1 5" id="KW-0489">Methyltransferase</keyword>
<dbReference type="GO" id="GO:0003723">
    <property type="term" value="F:RNA binding"/>
    <property type="evidence" value="ECO:0007669"/>
    <property type="project" value="InterPro"/>
</dbReference>
<organism evidence="5 7">
    <name type="scientific">Testudinibacter aquarius</name>
    <dbReference type="NCBI Taxonomy" id="1524974"/>
    <lineage>
        <taxon>Bacteria</taxon>
        <taxon>Pseudomonadati</taxon>
        <taxon>Pseudomonadota</taxon>
        <taxon>Gammaproteobacteria</taxon>
        <taxon>Pasteurellales</taxon>
        <taxon>Pasteurellaceae</taxon>
        <taxon>Testudinibacter</taxon>
    </lineage>
</organism>
<reference evidence="6 8" key="2">
    <citation type="submission" date="2019-05" db="EMBL/GenBank/DDBJ databases">
        <title>Pasteurellaceae isolates from reptiles.</title>
        <authorList>
            <person name="Bojesen A.M."/>
            <person name="Lund E."/>
        </authorList>
    </citation>
    <scope>NUCLEOTIDE SEQUENCE [LARGE SCALE GENOMIC DNA]</scope>
    <source>
        <strain evidence="6 8">ELNT2x</strain>
    </source>
</reference>
<evidence type="ECO:0000256" key="3">
    <source>
        <dbReference type="SAM" id="MobiDB-lite"/>
    </source>
</evidence>
<feature type="region of interest" description="Disordered" evidence="3">
    <location>
        <begin position="1"/>
        <end position="141"/>
    </location>
</feature>
<dbReference type="PANTHER" id="PTHR46429">
    <property type="entry name" value="23S RRNA (GUANOSINE-2'-O-)-METHYLTRANSFERASE RLMB"/>
    <property type="match status" value="1"/>
</dbReference>
<evidence type="ECO:0000313" key="8">
    <source>
        <dbReference type="Proteomes" id="UP000305526"/>
    </source>
</evidence>
<dbReference type="Pfam" id="PF08032">
    <property type="entry name" value="SpoU_sub_bind"/>
    <property type="match status" value="1"/>
</dbReference>
<dbReference type="InterPro" id="IPR016479">
    <property type="entry name" value="YfiF_prd"/>
</dbReference>
<dbReference type="EMBL" id="SMCP01000013">
    <property type="protein sequence ID" value="TCV83840.1"/>
    <property type="molecule type" value="Genomic_DNA"/>
</dbReference>
<dbReference type="Proteomes" id="UP000305526">
    <property type="component" value="Unassembled WGS sequence"/>
</dbReference>
<reference evidence="5 7" key="1">
    <citation type="submission" date="2019-03" db="EMBL/GenBank/DDBJ databases">
        <title>Genomic Encyclopedia of Type Strains, Phase IV (KMG-IV): sequencing the most valuable type-strain genomes for metagenomic binning, comparative biology and taxonomic classification.</title>
        <authorList>
            <person name="Goeker M."/>
        </authorList>
    </citation>
    <scope>NUCLEOTIDE SEQUENCE [LARGE SCALE GENOMIC DNA]</scope>
    <source>
        <strain evidence="5 7">DSM 28140</strain>
    </source>
</reference>
<sequence>MNDKSSRKPAFQQPKSGSRFSAKEPRGERSSPRNPRYDGGRAEPRGDRQEKRFSENRTSDKPRFENRPTGDRRRFNEKEGERNERRAPRQNRESGRDERSRDSRNSDNRSRDNRERQGSTTPAFVWGEREMKATKAGKNSEGSVKVMIKGDVAGEKKTGPLSPRAPEKIRKNRNEEMKIYGEAACLALFRQRPESIVRLWTNIETSHRIGKLTSYLATAKKAYHVVDNAELALVSGSEHHGGICMLVKKATPMNLEAYLKTAKLQDCVLLLDGIDNAYNVGGVIRTAAYYGVKGIVCESADKLYSAAAARVAEGAMEHIYALESSSTETALKALKNAGYQLVAVTANKQAQPLDKVVLSDKVAFVLSETMPAQANPLVEQSVVLSFENPLNSGLNVAVNAGVLLSRWYFR</sequence>
<dbReference type="SUPFAM" id="SSF55315">
    <property type="entry name" value="L30e-like"/>
    <property type="match status" value="1"/>
</dbReference>
<dbReference type="InterPro" id="IPR029064">
    <property type="entry name" value="Ribosomal_eL30-like_sf"/>
</dbReference>
<name>A0A4R3XX78_9PAST</name>
<dbReference type="InterPro" id="IPR001537">
    <property type="entry name" value="SpoU_MeTrfase"/>
</dbReference>
<evidence type="ECO:0000313" key="6">
    <source>
        <dbReference type="EMBL" id="TNG91448.1"/>
    </source>
</evidence>
<dbReference type="GO" id="GO:0032259">
    <property type="term" value="P:methylation"/>
    <property type="evidence" value="ECO:0007669"/>
    <property type="project" value="UniProtKB-KW"/>
</dbReference>
<keyword evidence="8" id="KW-1185">Reference proteome</keyword>
<evidence type="ECO:0000313" key="5">
    <source>
        <dbReference type="EMBL" id="TCV83840.1"/>
    </source>
</evidence>
<dbReference type="PIRSF" id="PIRSF006280">
    <property type="entry name" value="YfiF_prd"/>
    <property type="match status" value="1"/>
</dbReference>
<dbReference type="AlphaFoldDB" id="A0A4R3XX78"/>
<dbReference type="SMART" id="SM00967">
    <property type="entry name" value="SpoU_sub_bind"/>
    <property type="match status" value="1"/>
</dbReference>
<evidence type="ECO:0000313" key="7">
    <source>
        <dbReference type="Proteomes" id="UP000294619"/>
    </source>
</evidence>
<evidence type="ECO:0000256" key="1">
    <source>
        <dbReference type="ARBA" id="ARBA00022603"/>
    </source>
</evidence>
<feature type="compositionally biased region" description="Basic and acidic residues" evidence="3">
    <location>
        <begin position="21"/>
        <end position="117"/>
    </location>
</feature>
<keyword evidence="2 5" id="KW-0808">Transferase</keyword>